<protein>
    <submittedName>
        <fullName evidence="1">Histidine kinase</fullName>
    </submittedName>
</protein>
<evidence type="ECO:0000313" key="2">
    <source>
        <dbReference type="Proteomes" id="UP000423257"/>
    </source>
</evidence>
<feature type="non-terminal residue" evidence="1">
    <location>
        <position position="1"/>
    </location>
</feature>
<sequence length="94" mass="10357">SQSKIVQRLLAQQAQVRLNPDNNAQFSALLPPGLRSLFRGEHLLLRSLTCNGRVIMLVVVDQGGGPFSDVTVQAFGKTVQCIERALHTFTNRGR</sequence>
<comment type="caution">
    <text evidence="1">The sequence shown here is derived from an EMBL/GenBank/DDBJ whole genome shotgun (WGS) entry which is preliminary data.</text>
</comment>
<keyword evidence="1" id="KW-0808">Transferase</keyword>
<dbReference type="Proteomes" id="UP000423257">
    <property type="component" value="Unassembled WGS sequence"/>
</dbReference>
<dbReference type="EMBL" id="VZPQ01000704">
    <property type="protein sequence ID" value="KAB0537532.1"/>
    <property type="molecule type" value="Genomic_DNA"/>
</dbReference>
<evidence type="ECO:0000313" key="1">
    <source>
        <dbReference type="EMBL" id="KAB0537532.1"/>
    </source>
</evidence>
<gene>
    <name evidence="1" type="ORF">F7R03_31790</name>
</gene>
<keyword evidence="1" id="KW-0418">Kinase</keyword>
<organism evidence="1 2">
    <name type="scientific">Pseudomonas palleroniana</name>
    <dbReference type="NCBI Taxonomy" id="191390"/>
    <lineage>
        <taxon>Bacteria</taxon>
        <taxon>Pseudomonadati</taxon>
        <taxon>Pseudomonadota</taxon>
        <taxon>Gammaproteobacteria</taxon>
        <taxon>Pseudomonadales</taxon>
        <taxon>Pseudomonadaceae</taxon>
        <taxon>Pseudomonas</taxon>
    </lineage>
</organism>
<dbReference type="GO" id="GO:0016301">
    <property type="term" value="F:kinase activity"/>
    <property type="evidence" value="ECO:0007669"/>
    <property type="project" value="UniProtKB-KW"/>
</dbReference>
<proteinExistence type="predicted"/>
<name>A0A6H9RUK9_9PSED</name>
<reference evidence="1 2" key="1">
    <citation type="submission" date="2019-09" db="EMBL/GenBank/DDBJ databases">
        <title>Draft genome sequences of 48 bacterial type strains from the CCUG.</title>
        <authorList>
            <person name="Tunovic T."/>
            <person name="Pineiro-Iglesias B."/>
            <person name="Unosson C."/>
            <person name="Inganas E."/>
            <person name="Ohlen M."/>
            <person name="Cardew S."/>
            <person name="Jensie-Markopoulos S."/>
            <person name="Salva-Serra F."/>
            <person name="Jaen-Luchoro D."/>
            <person name="Karlsson R."/>
            <person name="Svensson-Stadler L."/>
            <person name="Chun J."/>
            <person name="Moore E."/>
        </authorList>
    </citation>
    <scope>NUCLEOTIDE SEQUENCE [LARGE SCALE GENOMIC DNA]</scope>
    <source>
        <strain evidence="1 2">CCUG 51524</strain>
    </source>
</reference>
<accession>A0A6H9RUK9</accession>
<dbReference type="AlphaFoldDB" id="A0A6H9RUK9"/>